<keyword evidence="4" id="KW-1015">Disulfide bond</keyword>
<organism evidence="8 9">
    <name type="scientific">Virgisporangium aliadipatigenens</name>
    <dbReference type="NCBI Taxonomy" id="741659"/>
    <lineage>
        <taxon>Bacteria</taxon>
        <taxon>Bacillati</taxon>
        <taxon>Actinomycetota</taxon>
        <taxon>Actinomycetes</taxon>
        <taxon>Micromonosporales</taxon>
        <taxon>Micromonosporaceae</taxon>
        <taxon>Virgisporangium</taxon>
    </lineage>
</organism>
<dbReference type="InterPro" id="IPR012336">
    <property type="entry name" value="Thioredoxin-like_fold"/>
</dbReference>
<gene>
    <name evidence="8" type="ORF">Val02_04950</name>
</gene>
<evidence type="ECO:0000256" key="6">
    <source>
        <dbReference type="SAM" id="Phobius"/>
    </source>
</evidence>
<evidence type="ECO:0000259" key="7">
    <source>
        <dbReference type="Pfam" id="PF13462"/>
    </source>
</evidence>
<dbReference type="CDD" id="cd02972">
    <property type="entry name" value="DsbA_family"/>
    <property type="match status" value="1"/>
</dbReference>
<comment type="similarity">
    <text evidence="1">Belongs to the thioredoxin family. DsbA subfamily.</text>
</comment>
<evidence type="ECO:0000313" key="8">
    <source>
        <dbReference type="EMBL" id="GIJ43609.1"/>
    </source>
</evidence>
<dbReference type="PANTHER" id="PTHR13887:SF14">
    <property type="entry name" value="DISULFIDE BOND FORMATION PROTEIN D"/>
    <property type="match status" value="1"/>
</dbReference>
<evidence type="ECO:0000256" key="3">
    <source>
        <dbReference type="ARBA" id="ARBA00023002"/>
    </source>
</evidence>
<dbReference type="EMBL" id="BOPF01000002">
    <property type="protein sequence ID" value="GIJ43609.1"/>
    <property type="molecule type" value="Genomic_DNA"/>
</dbReference>
<keyword evidence="3" id="KW-0560">Oxidoreductase</keyword>
<feature type="domain" description="Thioredoxin-like fold" evidence="7">
    <location>
        <begin position="82"/>
        <end position="242"/>
    </location>
</feature>
<dbReference type="InterPro" id="IPR036249">
    <property type="entry name" value="Thioredoxin-like_sf"/>
</dbReference>
<keyword evidence="5" id="KW-0676">Redox-active center</keyword>
<evidence type="ECO:0000256" key="1">
    <source>
        <dbReference type="ARBA" id="ARBA00005791"/>
    </source>
</evidence>
<accession>A0A8J3YEF4</accession>
<keyword evidence="9" id="KW-1185">Reference proteome</keyword>
<evidence type="ECO:0000256" key="5">
    <source>
        <dbReference type="ARBA" id="ARBA00023284"/>
    </source>
</evidence>
<evidence type="ECO:0000256" key="4">
    <source>
        <dbReference type="ARBA" id="ARBA00023157"/>
    </source>
</evidence>
<feature type="transmembrane region" description="Helical" evidence="6">
    <location>
        <begin position="35"/>
        <end position="55"/>
    </location>
</feature>
<proteinExistence type="inferred from homology"/>
<keyword evidence="6" id="KW-0812">Transmembrane</keyword>
<name>A0A8J3YEF4_9ACTN</name>
<keyword evidence="6" id="KW-1133">Transmembrane helix</keyword>
<evidence type="ECO:0000313" key="9">
    <source>
        <dbReference type="Proteomes" id="UP000619260"/>
    </source>
</evidence>
<protein>
    <recommendedName>
        <fullName evidence="7">Thioredoxin-like fold domain-containing protein</fullName>
    </recommendedName>
</protein>
<dbReference type="PANTHER" id="PTHR13887">
    <property type="entry name" value="GLUTATHIONE S-TRANSFERASE KAPPA"/>
    <property type="match status" value="1"/>
</dbReference>
<dbReference type="Gene3D" id="3.40.30.10">
    <property type="entry name" value="Glutaredoxin"/>
    <property type="match status" value="1"/>
</dbReference>
<dbReference type="Proteomes" id="UP000619260">
    <property type="component" value="Unassembled WGS sequence"/>
</dbReference>
<dbReference type="GO" id="GO:0016491">
    <property type="term" value="F:oxidoreductase activity"/>
    <property type="evidence" value="ECO:0007669"/>
    <property type="project" value="UniProtKB-KW"/>
</dbReference>
<reference evidence="8" key="1">
    <citation type="submission" date="2021-01" db="EMBL/GenBank/DDBJ databases">
        <title>Whole genome shotgun sequence of Virgisporangium aliadipatigenens NBRC 105644.</title>
        <authorList>
            <person name="Komaki H."/>
            <person name="Tamura T."/>
        </authorList>
    </citation>
    <scope>NUCLEOTIDE SEQUENCE</scope>
    <source>
        <strain evidence="8">NBRC 105644</strain>
    </source>
</reference>
<keyword evidence="2" id="KW-0732">Signal</keyword>
<keyword evidence="6" id="KW-0472">Membrane</keyword>
<dbReference type="AlphaFoldDB" id="A0A8J3YEF4"/>
<dbReference type="SUPFAM" id="SSF52833">
    <property type="entry name" value="Thioredoxin-like"/>
    <property type="match status" value="1"/>
</dbReference>
<dbReference type="Pfam" id="PF13462">
    <property type="entry name" value="Thioredoxin_4"/>
    <property type="match status" value="1"/>
</dbReference>
<sequence length="260" mass="26704">MHVATTQTRRRTAAREQRRLAAAAAERRRRLHRRLFAAGAVVIVALVAAVVVAVVRAATGGDAALPRATGGLVVPANATAAGAVIVGRADAPVTVAVYLDYLCPYCARFEQANAADLERLTAAGTMRLELHPLAFLDRLSAGTRYSTRSAAALAAVADAAPERVLAFNRALYERQPAEGGPGLTDAAIAAIAVESGVDGAVADRLRDGRFAPWVLAGTDAATAAGVTGTPTVRVDGKAFTGDLYSAGPLARAVEAAAGQR</sequence>
<comment type="caution">
    <text evidence="8">The sequence shown here is derived from an EMBL/GenBank/DDBJ whole genome shotgun (WGS) entry which is preliminary data.</text>
</comment>
<evidence type="ECO:0000256" key="2">
    <source>
        <dbReference type="ARBA" id="ARBA00022729"/>
    </source>
</evidence>